<evidence type="ECO:0000256" key="13">
    <source>
        <dbReference type="PIRNR" id="PIRNR036573"/>
    </source>
</evidence>
<dbReference type="PROSITE" id="PS50172">
    <property type="entry name" value="BRCT"/>
    <property type="match status" value="1"/>
</dbReference>
<feature type="binding site" evidence="14">
    <location>
        <position position="373"/>
    </location>
    <ligand>
        <name>Mg(2+)</name>
        <dbReference type="ChEBI" id="CHEBI:18420"/>
        <label>1</label>
    </ligand>
</feature>
<comment type="subcellular location">
    <subcellularLocation>
        <location evidence="1 13">Nucleus</location>
    </subcellularLocation>
</comment>
<dbReference type="InterPro" id="IPR001126">
    <property type="entry name" value="UmuC"/>
</dbReference>
<dbReference type="GO" id="GO:0046872">
    <property type="term" value="F:metal ion binding"/>
    <property type="evidence" value="ECO:0007669"/>
    <property type="project" value="UniProtKB-KW"/>
</dbReference>
<dbReference type="GO" id="GO:0006281">
    <property type="term" value="P:DNA repair"/>
    <property type="evidence" value="ECO:0007669"/>
    <property type="project" value="UniProtKB-KW"/>
</dbReference>
<name>A0A976IBX3_BRELC</name>
<feature type="binding site" evidence="14">
    <location>
        <position position="374"/>
    </location>
    <ligand>
        <name>Mg(2+)</name>
        <dbReference type="ChEBI" id="CHEBI:18420"/>
        <label>1</label>
    </ligand>
</feature>
<dbReference type="Pfam" id="PF11799">
    <property type="entry name" value="IMS_C"/>
    <property type="match status" value="1"/>
</dbReference>
<dbReference type="SUPFAM" id="SSF56672">
    <property type="entry name" value="DNA/RNA polymerases"/>
    <property type="match status" value="1"/>
</dbReference>
<dbReference type="Gene3D" id="3.30.1490.100">
    <property type="entry name" value="DNA polymerase, Y-family, little finger domain"/>
    <property type="match status" value="1"/>
</dbReference>
<proteinExistence type="inferred from homology"/>
<feature type="region of interest" description="Disordered" evidence="15">
    <location>
        <begin position="650"/>
        <end position="678"/>
    </location>
</feature>
<dbReference type="Pfam" id="PF21999">
    <property type="entry name" value="IMS_HHH_1"/>
    <property type="match status" value="1"/>
</dbReference>
<dbReference type="GO" id="GO:0017125">
    <property type="term" value="F:deoxycytidyl transferase activity"/>
    <property type="evidence" value="ECO:0007669"/>
    <property type="project" value="TreeGrafter"/>
</dbReference>
<dbReference type="InterPro" id="IPR017961">
    <property type="entry name" value="DNA_pol_Y-fam_little_finger"/>
</dbReference>
<dbReference type="EMBL" id="SHOA02000203">
    <property type="protein sequence ID" value="TDH65954.1"/>
    <property type="molecule type" value="Genomic_DNA"/>
</dbReference>
<evidence type="ECO:0000256" key="12">
    <source>
        <dbReference type="ARBA" id="ARBA00023242"/>
    </source>
</evidence>
<dbReference type="SUPFAM" id="SSF100879">
    <property type="entry name" value="Lesion bypass DNA polymerase (Y-family), little finger domain"/>
    <property type="match status" value="1"/>
</dbReference>
<dbReference type="PROSITE" id="PS50173">
    <property type="entry name" value="UMUC"/>
    <property type="match status" value="1"/>
</dbReference>
<evidence type="ECO:0000256" key="8">
    <source>
        <dbReference type="ARBA" id="ARBA00022763"/>
    </source>
</evidence>
<evidence type="ECO:0000256" key="14">
    <source>
        <dbReference type="PIRSR" id="PIRSR036573-2"/>
    </source>
</evidence>
<keyword evidence="4 13" id="KW-0237">DNA synthesis</keyword>
<feature type="region of interest" description="Disordered" evidence="15">
    <location>
        <begin position="1"/>
        <end position="22"/>
    </location>
</feature>
<keyword evidence="11 13" id="KW-0234">DNA repair</keyword>
<feature type="domain" description="UmuC" evidence="17">
    <location>
        <begin position="273"/>
        <end position="452"/>
    </location>
</feature>
<evidence type="ECO:0000256" key="10">
    <source>
        <dbReference type="ARBA" id="ARBA00023125"/>
    </source>
</evidence>
<keyword evidence="12 13" id="KW-0539">Nucleus</keyword>
<dbReference type="InterPro" id="IPR036420">
    <property type="entry name" value="BRCT_dom_sf"/>
</dbReference>
<evidence type="ECO:0000256" key="11">
    <source>
        <dbReference type="ARBA" id="ARBA00023204"/>
    </source>
</evidence>
<evidence type="ECO:0000256" key="6">
    <source>
        <dbReference type="ARBA" id="ARBA00022695"/>
    </source>
</evidence>
<dbReference type="Gene3D" id="3.40.50.10190">
    <property type="entry name" value="BRCT domain"/>
    <property type="match status" value="1"/>
</dbReference>
<keyword evidence="9 14" id="KW-0460">Magnesium</keyword>
<keyword evidence="10 13" id="KW-0238">DNA-binding</keyword>
<dbReference type="GO" id="GO:0070987">
    <property type="term" value="P:error-free translesion synthesis"/>
    <property type="evidence" value="ECO:0007669"/>
    <property type="project" value="TreeGrafter"/>
</dbReference>
<sequence length="935" mass="103991">MRRSGDDGVGNGAGRKRVGEHHDGSFNVYMSHKVQKLRGQNESFAAAMSSSPCGNNTTAIFRGVHVYVDGYTVPSKEEIRQLMLLHGGGFEHYDTGRVTHVIATHLPASKLLQLQKAKKPLPVVHPDWILQSIEQNKLLPLQRFLYTGLSDPTQSSILNLSNSEVSVEKTDDDICLDAAVEASERNDNDDNDEDQFQMVESPSIVRNRNSTPKLRTNSTKDGPDFVRHYFAKSRLHHIGTWRATFQQKAAEFQAAYKGPAVTKASVLSNNRVILHVDMDCFFVAVAVRGKPELKNVPVAIAHSDKAGSSEVSSCNYLARAKGVSAGMYMQLAKEKCPELVVLPYQFDAIQRVSFQIYKVFFSHTPYVQAISCDEAFLEFGHETNGMVKAETIRQEIHEQTGCIASVGVSFNMLLAKLSSTKAKPDGIFQLATLTQAENFLLSRTVRDLPGAGHVTVAKLEAIGIQTVQQLMQLTKNELIQSVGKAFGEMLYNYARGIDTRALSMELNMMRKSVSAVVNFGIRFEKWDDATVFLMALGEELGLRLRNLKVRAQCLTLLIKKRAEGARIEPSKFMGHGICDNFSKSHVLPQATDDDVVIGKTCIELLRQFDFPSHELRGVGVQATKLISDISIGNQRRGQLFTAWLEDSAQNSKDAAGSNSTSSKTIASRAGSNTDTNTNEFEATTFSQINMEVLEELPKHIQREVLASYKHDVPRPTNIQLKHNGKAPLRRKQRARNIFSSKSNSKLARHAHSSGKEKSGRDNALNDIRMSQIDSEVYNALPYQIRKEIDRYAKKRTSTSRVAMIPKPILGINEAVHKTSASSVVLPTIKMLFENLLHSLQMATSADDKHRATSSTQAPSNAFDALYSRILVEVENRSLDEVLRMLRFVRRKSNAAISTELDDKLKRGFNHILGLVNQDIQRCFNGVLPPRLVAPL</sequence>
<dbReference type="InterPro" id="IPR053848">
    <property type="entry name" value="IMS_HHH_1"/>
</dbReference>
<dbReference type="GeneID" id="94346411"/>
<dbReference type="Pfam" id="PF00817">
    <property type="entry name" value="IMS"/>
    <property type="match status" value="1"/>
</dbReference>
<evidence type="ECO:0000256" key="3">
    <source>
        <dbReference type="ARBA" id="ARBA00020399"/>
    </source>
</evidence>
<comment type="function">
    <text evidence="13">Deoxycytidyl transferase involved in DNA repair. Transfers a dCMP residue from dCTP to the 3'-end of a DNA primer in a template-dependent reaction. May assist in the first step in the bypass of abasic lesions by the insertion of a nucleotide opposite the lesion. Required for normal induction of mutations by physical and chemical agents.</text>
</comment>
<dbReference type="FunFam" id="3.40.50.10190:FF:000011">
    <property type="entry name" value="DNA repair protein REV1"/>
    <property type="match status" value="1"/>
</dbReference>
<dbReference type="GO" id="GO:0005634">
    <property type="term" value="C:nucleus"/>
    <property type="evidence" value="ECO:0007669"/>
    <property type="project" value="UniProtKB-SubCell"/>
</dbReference>
<comment type="caution">
    <text evidence="18">The sequence shown here is derived from an EMBL/GenBank/DDBJ whole genome shotgun (WGS) entry which is preliminary data.</text>
</comment>
<dbReference type="RefSeq" id="XP_067815453.1">
    <property type="nucleotide sequence ID" value="XM_067960740.1"/>
</dbReference>
<keyword evidence="8 13" id="KW-0227">DNA damage</keyword>
<accession>A0A976IBX3</accession>
<reference evidence="18 19" key="1">
    <citation type="journal article" date="2021" name="Genome Biol.">
        <title>AFLAP: assembly-free linkage analysis pipeline using k-mers from genome sequencing data.</title>
        <authorList>
            <person name="Fletcher K."/>
            <person name="Zhang L."/>
            <person name="Gil J."/>
            <person name="Han R."/>
            <person name="Cavanaugh K."/>
            <person name="Michelmore R."/>
        </authorList>
    </citation>
    <scope>NUCLEOTIDE SEQUENCE [LARGE SCALE GENOMIC DNA]</scope>
    <source>
        <strain evidence="18 19">SF5</strain>
    </source>
</reference>
<dbReference type="GO" id="GO:0003684">
    <property type="term" value="F:damaged DNA binding"/>
    <property type="evidence" value="ECO:0007669"/>
    <property type="project" value="UniProtKB-UniRule"/>
</dbReference>
<dbReference type="GO" id="GO:0003887">
    <property type="term" value="F:DNA-directed DNA polymerase activity"/>
    <property type="evidence" value="ECO:0007669"/>
    <property type="project" value="InterPro"/>
</dbReference>
<comment type="cofactor">
    <cofactor evidence="14">
        <name>Mg(2+)</name>
        <dbReference type="ChEBI" id="CHEBI:18420"/>
    </cofactor>
    <text evidence="14">Binds 2 magnesium ions.</text>
</comment>
<dbReference type="CDD" id="cd17719">
    <property type="entry name" value="BRCT_Rev1"/>
    <property type="match status" value="1"/>
</dbReference>
<feature type="binding site" evidence="14">
    <location>
        <position position="277"/>
    </location>
    <ligand>
        <name>Mg(2+)</name>
        <dbReference type="ChEBI" id="CHEBI:18420"/>
        <label>1</label>
    </ligand>
</feature>
<dbReference type="Pfam" id="PF00533">
    <property type="entry name" value="BRCT"/>
    <property type="match status" value="1"/>
</dbReference>
<dbReference type="SUPFAM" id="SSF52113">
    <property type="entry name" value="BRCT domain"/>
    <property type="match status" value="1"/>
</dbReference>
<evidence type="ECO:0000259" key="17">
    <source>
        <dbReference type="PROSITE" id="PS50173"/>
    </source>
</evidence>
<evidence type="ECO:0000256" key="5">
    <source>
        <dbReference type="ARBA" id="ARBA00022679"/>
    </source>
</evidence>
<dbReference type="PANTHER" id="PTHR45990">
    <property type="entry name" value="DNA REPAIR PROTEIN REV1"/>
    <property type="match status" value="1"/>
</dbReference>
<gene>
    <name evidence="18" type="ORF">CCR75_002643</name>
</gene>
<dbReference type="PIRSF" id="PIRSF036573">
    <property type="entry name" value="REV1"/>
    <property type="match status" value="1"/>
</dbReference>
<dbReference type="Gene3D" id="3.40.1170.60">
    <property type="match status" value="1"/>
</dbReference>
<comment type="similarity">
    <text evidence="2 13">Belongs to the DNA polymerase type-Y family.</text>
</comment>
<dbReference type="InterPro" id="IPR043502">
    <property type="entry name" value="DNA/RNA_pol_sf"/>
</dbReference>
<dbReference type="EC" id="2.7.7.-" evidence="13"/>
<dbReference type="Gene3D" id="6.10.250.1490">
    <property type="match status" value="1"/>
</dbReference>
<dbReference type="PANTHER" id="PTHR45990:SF1">
    <property type="entry name" value="DNA REPAIR PROTEIN REV1"/>
    <property type="match status" value="1"/>
</dbReference>
<dbReference type="GO" id="GO:0042276">
    <property type="term" value="P:error-prone translesion synthesis"/>
    <property type="evidence" value="ECO:0007669"/>
    <property type="project" value="InterPro"/>
</dbReference>
<dbReference type="KEGG" id="blac:94346411"/>
<evidence type="ECO:0000256" key="7">
    <source>
        <dbReference type="ARBA" id="ARBA00022723"/>
    </source>
</evidence>
<keyword evidence="5 13" id="KW-0808">Transferase</keyword>
<feature type="domain" description="BRCT" evidence="16">
    <location>
        <begin position="56"/>
        <end position="146"/>
    </location>
</feature>
<dbReference type="FunFam" id="3.30.1490.100:FF:000001">
    <property type="entry name" value="DNA repair protein REV1"/>
    <property type="match status" value="1"/>
</dbReference>
<evidence type="ECO:0000256" key="4">
    <source>
        <dbReference type="ARBA" id="ARBA00022634"/>
    </source>
</evidence>
<protein>
    <recommendedName>
        <fullName evidence="3 13">DNA repair protein REV1</fullName>
        <ecNumber evidence="13">2.7.7.-</ecNumber>
    </recommendedName>
</protein>
<dbReference type="Proteomes" id="UP000294530">
    <property type="component" value="Unassembled WGS sequence"/>
</dbReference>
<evidence type="ECO:0000256" key="2">
    <source>
        <dbReference type="ARBA" id="ARBA00010945"/>
    </source>
</evidence>
<dbReference type="InterPro" id="IPR036775">
    <property type="entry name" value="DNA_pol_Y-fam_lit_finger_sf"/>
</dbReference>
<dbReference type="InterPro" id="IPR012112">
    <property type="entry name" value="REV1"/>
</dbReference>
<dbReference type="AlphaFoldDB" id="A0A976IBX3"/>
<organism evidence="18 19">
    <name type="scientific">Bremia lactucae</name>
    <name type="common">Lettuce downy mildew</name>
    <dbReference type="NCBI Taxonomy" id="4779"/>
    <lineage>
        <taxon>Eukaryota</taxon>
        <taxon>Sar</taxon>
        <taxon>Stramenopiles</taxon>
        <taxon>Oomycota</taxon>
        <taxon>Peronosporomycetes</taxon>
        <taxon>Peronosporales</taxon>
        <taxon>Peronosporaceae</taxon>
        <taxon>Bremia</taxon>
    </lineage>
</organism>
<dbReference type="OrthoDB" id="427711at2759"/>
<keyword evidence="19" id="KW-1185">Reference proteome</keyword>
<dbReference type="Gene3D" id="3.30.70.270">
    <property type="match status" value="1"/>
</dbReference>
<dbReference type="Gene3D" id="1.10.150.20">
    <property type="entry name" value="5' to 3' exonuclease, C-terminal subdomain"/>
    <property type="match status" value="1"/>
</dbReference>
<evidence type="ECO:0000256" key="15">
    <source>
        <dbReference type="SAM" id="MobiDB-lite"/>
    </source>
</evidence>
<evidence type="ECO:0000313" key="19">
    <source>
        <dbReference type="Proteomes" id="UP000294530"/>
    </source>
</evidence>
<evidence type="ECO:0000259" key="16">
    <source>
        <dbReference type="PROSITE" id="PS50172"/>
    </source>
</evidence>
<dbReference type="Gene3D" id="6.10.250.1630">
    <property type="match status" value="1"/>
</dbReference>
<dbReference type="InterPro" id="IPR001357">
    <property type="entry name" value="BRCT_dom"/>
</dbReference>
<dbReference type="SMART" id="SM00292">
    <property type="entry name" value="BRCT"/>
    <property type="match status" value="1"/>
</dbReference>
<dbReference type="InterPro" id="IPR043128">
    <property type="entry name" value="Rev_trsase/Diguanyl_cyclase"/>
</dbReference>
<evidence type="ECO:0000256" key="1">
    <source>
        <dbReference type="ARBA" id="ARBA00004123"/>
    </source>
</evidence>
<evidence type="ECO:0000313" key="18">
    <source>
        <dbReference type="EMBL" id="TDH65954.1"/>
    </source>
</evidence>
<keyword evidence="7 14" id="KW-0479">Metal-binding</keyword>
<feature type="region of interest" description="Disordered" evidence="15">
    <location>
        <begin position="737"/>
        <end position="763"/>
    </location>
</feature>
<keyword evidence="6 13" id="KW-0548">Nucleotidyltransferase</keyword>
<evidence type="ECO:0000256" key="9">
    <source>
        <dbReference type="ARBA" id="ARBA00022842"/>
    </source>
</evidence>